<organism evidence="1 2">
    <name type="scientific">Sphingobacterium lactis</name>
    <dbReference type="NCBI Taxonomy" id="797291"/>
    <lineage>
        <taxon>Bacteria</taxon>
        <taxon>Pseudomonadati</taxon>
        <taxon>Bacteroidota</taxon>
        <taxon>Sphingobacteriia</taxon>
        <taxon>Sphingobacteriales</taxon>
        <taxon>Sphingobacteriaceae</taxon>
        <taxon>Sphingobacterium</taxon>
    </lineage>
</organism>
<dbReference type="AlphaFoldDB" id="A0A1H6CRW4"/>
<protein>
    <submittedName>
        <fullName evidence="1">Uncharacterized protein</fullName>
    </submittedName>
</protein>
<gene>
    <name evidence="1" type="ORF">SAMN05421877_1197</name>
</gene>
<evidence type="ECO:0000313" key="2">
    <source>
        <dbReference type="Proteomes" id="UP000236731"/>
    </source>
</evidence>
<name>A0A1H6CRW4_9SPHI</name>
<dbReference type="EMBL" id="FNUT01000019">
    <property type="protein sequence ID" value="SEG75383.1"/>
    <property type="molecule type" value="Genomic_DNA"/>
</dbReference>
<keyword evidence="2" id="KW-1185">Reference proteome</keyword>
<sequence>MKFKGTKGSWYRNTESRIVSSVYSENKESLIHISGRNNEEAKANAQLIAHAPEMLEMLDKIYNDRLWGNDYDFDQLKDLLTRATTI</sequence>
<dbReference type="Proteomes" id="UP000236731">
    <property type="component" value="Unassembled WGS sequence"/>
</dbReference>
<dbReference type="RefSeq" id="WP_103907973.1">
    <property type="nucleotide sequence ID" value="NZ_CP049246.1"/>
</dbReference>
<dbReference type="OrthoDB" id="1274915at2"/>
<proteinExistence type="predicted"/>
<evidence type="ECO:0000313" key="1">
    <source>
        <dbReference type="EMBL" id="SEG75383.1"/>
    </source>
</evidence>
<accession>A0A1H6CRW4</accession>
<reference evidence="2" key="1">
    <citation type="submission" date="2016-10" db="EMBL/GenBank/DDBJ databases">
        <authorList>
            <person name="Varghese N."/>
            <person name="Submissions S."/>
        </authorList>
    </citation>
    <scope>NUCLEOTIDE SEQUENCE [LARGE SCALE GENOMIC DNA]</scope>
    <source>
        <strain evidence="2">DSM 22361</strain>
    </source>
</reference>